<keyword evidence="5" id="KW-0378">Hydrolase</keyword>
<evidence type="ECO:0000259" key="11">
    <source>
        <dbReference type="PROSITE" id="PS52029"/>
    </source>
</evidence>
<feature type="signal peptide" evidence="10">
    <location>
        <begin position="1"/>
        <end position="25"/>
    </location>
</feature>
<feature type="active site" description="Proton donor/acceptor" evidence="9">
    <location>
        <position position="192"/>
    </location>
</feature>
<dbReference type="InterPro" id="IPR038063">
    <property type="entry name" value="Transpep_catalytic_dom"/>
</dbReference>
<evidence type="ECO:0000256" key="10">
    <source>
        <dbReference type="SAM" id="SignalP"/>
    </source>
</evidence>
<evidence type="ECO:0000256" key="1">
    <source>
        <dbReference type="ARBA" id="ARBA00004752"/>
    </source>
</evidence>
<dbReference type="GO" id="GO:0008360">
    <property type="term" value="P:regulation of cell shape"/>
    <property type="evidence" value="ECO:0007669"/>
    <property type="project" value="UniProtKB-UniRule"/>
</dbReference>
<dbReference type="SUPFAM" id="SSF141523">
    <property type="entry name" value="L,D-transpeptidase catalytic domain-like"/>
    <property type="match status" value="1"/>
</dbReference>
<keyword evidence="4" id="KW-0808">Transferase</keyword>
<evidence type="ECO:0000256" key="8">
    <source>
        <dbReference type="ARBA" id="ARBA00023316"/>
    </source>
</evidence>
<evidence type="ECO:0000256" key="9">
    <source>
        <dbReference type="PROSITE-ProRule" id="PRU01373"/>
    </source>
</evidence>
<dbReference type="GO" id="GO:0071972">
    <property type="term" value="F:peptidoglycan L,D-transpeptidase activity"/>
    <property type="evidence" value="ECO:0007669"/>
    <property type="project" value="TreeGrafter"/>
</dbReference>
<dbReference type="InterPro" id="IPR005490">
    <property type="entry name" value="LD_TPept_cat_dom"/>
</dbReference>
<evidence type="ECO:0000313" key="12">
    <source>
        <dbReference type="EMBL" id="MBZ0157966.1"/>
    </source>
</evidence>
<dbReference type="GO" id="GO:0071555">
    <property type="term" value="P:cell wall organization"/>
    <property type="evidence" value="ECO:0007669"/>
    <property type="project" value="UniProtKB-UniRule"/>
</dbReference>
<keyword evidence="10" id="KW-0732">Signal</keyword>
<dbReference type="PANTHER" id="PTHR30582:SF24">
    <property type="entry name" value="L,D-TRANSPEPTIDASE ERFK_SRFK-RELATED"/>
    <property type="match status" value="1"/>
</dbReference>
<evidence type="ECO:0000256" key="4">
    <source>
        <dbReference type="ARBA" id="ARBA00022679"/>
    </source>
</evidence>
<reference evidence="12" key="1">
    <citation type="journal article" date="2021" name="bioRxiv">
        <title>Unraveling nitrogen, sulfur and carbon metabolic pathways and microbial community transcriptional responses to substrate deprivation and toxicity stresses in a bioreactor mimicking anoxic brackish coastal sediment conditions.</title>
        <authorList>
            <person name="Martins P.D."/>
            <person name="Echeveste M.J."/>
            <person name="Arshad A."/>
            <person name="Kurth J."/>
            <person name="Ouboter H."/>
            <person name="Jetten M.S.M."/>
            <person name="Welte C.U."/>
        </authorList>
    </citation>
    <scope>NUCLEOTIDE SEQUENCE</scope>
    <source>
        <strain evidence="12">MAG_39</strain>
    </source>
</reference>
<keyword evidence="6 9" id="KW-0133">Cell shape</keyword>
<dbReference type="InterPro" id="IPR050979">
    <property type="entry name" value="LD-transpeptidase"/>
</dbReference>
<feature type="chain" id="PRO_5037084659" evidence="10">
    <location>
        <begin position="26"/>
        <end position="300"/>
    </location>
</feature>
<sequence length="300" mass="33820">MQKQKFFSALPLLFLILLPLLPAHAQEYPFGPDATVIGTLRTYRITNEKESLIELAREFGVGYNEIVDANPDLDPFIPGAPVTVTIPSAWILPEMKTYEGLVINLSEMRLYYFYTKRNEHLAMTFPIGIGSEGHATPVGNFSIVQKTVNPSWYVPESIKREYPELPDVVPPGPDNPLGTHALRLSLRSILIHGTNRPFAIGRRASHGCIRLYPEDIPKLFDAVPSGTPIAIVRQPIKLGMRKGRIHIEVHYEEESETNYFIEAMQLLKKKDLFDAIDVEKLYRALSERKGIPADISKEGE</sequence>
<comment type="caution">
    <text evidence="12">The sequence shown here is derived from an EMBL/GenBank/DDBJ whole genome shotgun (WGS) entry which is preliminary data.</text>
</comment>
<dbReference type="AlphaFoldDB" id="A0A953M2X2"/>
<accession>A0A953M2X2</accession>
<gene>
    <name evidence="12" type="ORF">K8I29_17345</name>
</gene>
<keyword evidence="3" id="KW-0328">Glycosyltransferase</keyword>
<comment type="pathway">
    <text evidence="1 9">Cell wall biogenesis; peptidoglycan biosynthesis.</text>
</comment>
<evidence type="ECO:0000256" key="6">
    <source>
        <dbReference type="ARBA" id="ARBA00022960"/>
    </source>
</evidence>
<keyword evidence="7 9" id="KW-0573">Peptidoglycan synthesis</keyword>
<keyword evidence="8 9" id="KW-0961">Cell wall biogenesis/degradation</keyword>
<comment type="similarity">
    <text evidence="2">Belongs to the YkuD family.</text>
</comment>
<evidence type="ECO:0000313" key="13">
    <source>
        <dbReference type="Proteomes" id="UP000705867"/>
    </source>
</evidence>
<protein>
    <submittedName>
        <fullName evidence="12">L,D-transpeptidase family protein</fullName>
    </submittedName>
</protein>
<feature type="active site" description="Nucleophile" evidence="9">
    <location>
        <position position="208"/>
    </location>
</feature>
<reference evidence="12" key="2">
    <citation type="submission" date="2021-08" db="EMBL/GenBank/DDBJ databases">
        <authorList>
            <person name="Dalcin Martins P."/>
        </authorList>
    </citation>
    <scope>NUCLEOTIDE SEQUENCE</scope>
    <source>
        <strain evidence="12">MAG_39</strain>
    </source>
</reference>
<name>A0A953M2X2_9BACT</name>
<evidence type="ECO:0000256" key="7">
    <source>
        <dbReference type="ARBA" id="ARBA00022984"/>
    </source>
</evidence>
<dbReference type="EMBL" id="JAIOIV010000132">
    <property type="protein sequence ID" value="MBZ0157966.1"/>
    <property type="molecule type" value="Genomic_DNA"/>
</dbReference>
<dbReference type="CDD" id="cd16913">
    <property type="entry name" value="YkuD_like"/>
    <property type="match status" value="1"/>
</dbReference>
<evidence type="ECO:0000256" key="5">
    <source>
        <dbReference type="ARBA" id="ARBA00022801"/>
    </source>
</evidence>
<evidence type="ECO:0000256" key="2">
    <source>
        <dbReference type="ARBA" id="ARBA00005992"/>
    </source>
</evidence>
<evidence type="ECO:0000256" key="3">
    <source>
        <dbReference type="ARBA" id="ARBA00022676"/>
    </source>
</evidence>
<feature type="domain" description="L,D-TPase catalytic" evidence="11">
    <location>
        <begin position="99"/>
        <end position="232"/>
    </location>
</feature>
<dbReference type="GO" id="GO:0016757">
    <property type="term" value="F:glycosyltransferase activity"/>
    <property type="evidence" value="ECO:0007669"/>
    <property type="project" value="UniProtKB-KW"/>
</dbReference>
<dbReference type="GO" id="GO:0005576">
    <property type="term" value="C:extracellular region"/>
    <property type="evidence" value="ECO:0007669"/>
    <property type="project" value="TreeGrafter"/>
</dbReference>
<dbReference type="GO" id="GO:0018104">
    <property type="term" value="P:peptidoglycan-protein cross-linking"/>
    <property type="evidence" value="ECO:0007669"/>
    <property type="project" value="TreeGrafter"/>
</dbReference>
<dbReference type="PANTHER" id="PTHR30582">
    <property type="entry name" value="L,D-TRANSPEPTIDASE"/>
    <property type="match status" value="1"/>
</dbReference>
<dbReference type="Proteomes" id="UP000705867">
    <property type="component" value="Unassembled WGS sequence"/>
</dbReference>
<organism evidence="12 13">
    <name type="scientific">Candidatus Nitrobium versatile</name>
    <dbReference type="NCBI Taxonomy" id="2884831"/>
    <lineage>
        <taxon>Bacteria</taxon>
        <taxon>Pseudomonadati</taxon>
        <taxon>Nitrospirota</taxon>
        <taxon>Nitrospiria</taxon>
        <taxon>Nitrospirales</taxon>
        <taxon>Nitrospiraceae</taxon>
        <taxon>Candidatus Nitrobium</taxon>
    </lineage>
</organism>
<proteinExistence type="inferred from homology"/>
<dbReference type="Pfam" id="PF03734">
    <property type="entry name" value="YkuD"/>
    <property type="match status" value="1"/>
</dbReference>
<dbReference type="PROSITE" id="PS52029">
    <property type="entry name" value="LD_TPASE"/>
    <property type="match status" value="1"/>
</dbReference>
<dbReference type="Gene3D" id="2.40.440.10">
    <property type="entry name" value="L,D-transpeptidase catalytic domain-like"/>
    <property type="match status" value="1"/>
</dbReference>